<evidence type="ECO:0000313" key="16">
    <source>
        <dbReference type="Proteomes" id="UP000191901"/>
    </source>
</evidence>
<evidence type="ECO:0000256" key="4">
    <source>
        <dbReference type="ARBA" id="ARBA00022475"/>
    </source>
</evidence>
<dbReference type="EMBL" id="CP021983">
    <property type="protein sequence ID" value="ASC70673.1"/>
    <property type="molecule type" value="Genomic_DNA"/>
</dbReference>
<evidence type="ECO:0000256" key="5">
    <source>
        <dbReference type="ARBA" id="ARBA00022679"/>
    </source>
</evidence>
<evidence type="ECO:0000256" key="1">
    <source>
        <dbReference type="ARBA" id="ARBA00004651"/>
    </source>
</evidence>
<keyword evidence="6 14" id="KW-0812">Transmembrane</keyword>
<protein>
    <recommendedName>
        <fullName evidence="11 14">Protoheme IX farnesyltransferase</fullName>
        <ecNumber evidence="3 14">2.5.1.141</ecNumber>
    </recommendedName>
    <alternativeName>
        <fullName evidence="12 14">Heme B farnesyltransferase</fullName>
    </alternativeName>
    <alternativeName>
        <fullName evidence="10 14">Heme O synthase</fullName>
    </alternativeName>
</protein>
<dbReference type="Proteomes" id="UP000191901">
    <property type="component" value="Chromosome"/>
</dbReference>
<comment type="pathway">
    <text evidence="2 14">Porphyrin-containing compound metabolism; heme O biosynthesis; heme O from protoheme: step 1/1.</text>
</comment>
<dbReference type="InterPro" id="IPR044878">
    <property type="entry name" value="UbiA_sf"/>
</dbReference>
<evidence type="ECO:0000256" key="10">
    <source>
        <dbReference type="ARBA" id="ARBA00030253"/>
    </source>
</evidence>
<feature type="transmembrane region" description="Helical" evidence="14">
    <location>
        <begin position="283"/>
        <end position="302"/>
    </location>
</feature>
<dbReference type="Pfam" id="PF01040">
    <property type="entry name" value="UbiA"/>
    <property type="match status" value="1"/>
</dbReference>
<keyword evidence="9 14" id="KW-0472">Membrane</keyword>
<dbReference type="UniPathway" id="UPA00834">
    <property type="reaction ID" value="UER00712"/>
</dbReference>
<dbReference type="InterPro" id="IPR000537">
    <property type="entry name" value="UbiA_prenyltransferase"/>
</dbReference>
<evidence type="ECO:0000256" key="9">
    <source>
        <dbReference type="ARBA" id="ARBA00023136"/>
    </source>
</evidence>
<dbReference type="PROSITE" id="PS00943">
    <property type="entry name" value="UBIA"/>
    <property type="match status" value="1"/>
</dbReference>
<comment type="function">
    <text evidence="14">Converts heme B (protoheme IX) to heme O by substitution of the vinyl group on carbon 2 of heme B porphyrin ring with a hydroxyethyl farnesyl side group.</text>
</comment>
<evidence type="ECO:0000256" key="3">
    <source>
        <dbReference type="ARBA" id="ARBA00012292"/>
    </source>
</evidence>
<accession>A0A1Z3HK51</accession>
<dbReference type="EC" id="2.5.1.141" evidence="3 14"/>
<keyword evidence="16" id="KW-1185">Reference proteome</keyword>
<sequence>MNPYRHPSANRSDANWYHPDLLLTSTEDILTMSQSSTLNPVNRHHSNLRQVLRSYWQLTKPRIIPLLLIETAASMWVAAEGHLDPLLLVITLLSGALAAASAQTVNCIYDRDIDFAMERTRHRPIPSGRVQLRDALLFAGTLALIAFGLQAWVANLLSACLAMAGIGVYVGVYTYWLKRSSTQNIVIGGAAGAIPPLVGWAAVTGELGWTAWLFFLIVFVWTPPHFWGLALLIQDDYAKVGVPMLPVVVGDQVTARQIWYYTLVLVPLTLLMVYPLAATGVVYGILAVGLGWIFLRKAWSLLKMPSDRDLARNLFKYSIAYMMLLSLGMVIDSLPVTHHLVTTLGTHLNLLAAAIPALAAS</sequence>
<feature type="transmembrane region" description="Helical" evidence="14">
    <location>
        <begin position="85"/>
        <end position="109"/>
    </location>
</feature>
<name>A0A1Z3HK51_9CYAN</name>
<evidence type="ECO:0000256" key="12">
    <source>
        <dbReference type="ARBA" id="ARBA00042475"/>
    </source>
</evidence>
<dbReference type="NCBIfam" id="NF003349">
    <property type="entry name" value="PRK04375.1-2"/>
    <property type="match status" value="1"/>
</dbReference>
<feature type="transmembrane region" description="Helical" evidence="14">
    <location>
        <begin position="130"/>
        <end position="150"/>
    </location>
</feature>
<feature type="transmembrane region" description="Helical" evidence="14">
    <location>
        <begin position="314"/>
        <end position="334"/>
    </location>
</feature>
<evidence type="ECO:0000313" key="15">
    <source>
        <dbReference type="EMBL" id="ASC70673.1"/>
    </source>
</evidence>
<organism evidence="15 16">
    <name type="scientific">Halomicronema hongdechloris C2206</name>
    <dbReference type="NCBI Taxonomy" id="1641165"/>
    <lineage>
        <taxon>Bacteria</taxon>
        <taxon>Bacillati</taxon>
        <taxon>Cyanobacteriota</taxon>
        <taxon>Cyanophyceae</taxon>
        <taxon>Nodosilineales</taxon>
        <taxon>Nodosilineaceae</taxon>
        <taxon>Halomicronema</taxon>
    </lineage>
</organism>
<dbReference type="STRING" id="1641165.XM38_04115"/>
<keyword evidence="5 14" id="KW-0808">Transferase</keyword>
<dbReference type="InterPro" id="IPR030470">
    <property type="entry name" value="UbiA_prenylTrfase_CS"/>
</dbReference>
<dbReference type="FunFam" id="1.10.357.140:FF:000001">
    <property type="entry name" value="Protoheme IX farnesyltransferase"/>
    <property type="match status" value="1"/>
</dbReference>
<evidence type="ECO:0000256" key="13">
    <source>
        <dbReference type="ARBA" id="ARBA00047690"/>
    </source>
</evidence>
<dbReference type="GO" id="GO:0008495">
    <property type="term" value="F:protoheme IX farnesyltransferase activity"/>
    <property type="evidence" value="ECO:0007669"/>
    <property type="project" value="UniProtKB-UniRule"/>
</dbReference>
<comment type="subcellular location">
    <subcellularLocation>
        <location evidence="1 14">Cell membrane</location>
        <topology evidence="1 14">Multi-pass membrane protein</topology>
    </subcellularLocation>
</comment>
<comment type="catalytic activity">
    <reaction evidence="13 14">
        <text>heme b + (2E,6E)-farnesyl diphosphate + H2O = Fe(II)-heme o + diphosphate</text>
        <dbReference type="Rhea" id="RHEA:28070"/>
        <dbReference type="ChEBI" id="CHEBI:15377"/>
        <dbReference type="ChEBI" id="CHEBI:33019"/>
        <dbReference type="ChEBI" id="CHEBI:60344"/>
        <dbReference type="ChEBI" id="CHEBI:60530"/>
        <dbReference type="ChEBI" id="CHEBI:175763"/>
        <dbReference type="EC" id="2.5.1.141"/>
    </reaction>
</comment>
<reference evidence="15 16" key="1">
    <citation type="journal article" date="2016" name="Biochim. Biophys. Acta">
        <title>Characterization of red-shifted phycobilisomes isolated from the chlorophyll f-containing cyanobacterium Halomicronema hongdechloris.</title>
        <authorList>
            <person name="Li Y."/>
            <person name="Lin Y."/>
            <person name="Garvey C.J."/>
            <person name="Birch D."/>
            <person name="Corkery R.W."/>
            <person name="Loughlin P.C."/>
            <person name="Scheer H."/>
            <person name="Willows R.D."/>
            <person name="Chen M."/>
        </authorList>
    </citation>
    <scope>NUCLEOTIDE SEQUENCE [LARGE SCALE GENOMIC DNA]</scope>
    <source>
        <strain evidence="15 16">C2206</strain>
    </source>
</reference>
<dbReference type="PANTHER" id="PTHR43448:SF7">
    <property type="entry name" value="4-HYDROXYBENZOATE SOLANESYLTRANSFERASE"/>
    <property type="match status" value="1"/>
</dbReference>
<dbReference type="PANTHER" id="PTHR43448">
    <property type="entry name" value="PROTOHEME IX FARNESYLTRANSFERASE, MITOCHONDRIAL"/>
    <property type="match status" value="1"/>
</dbReference>
<dbReference type="NCBIfam" id="TIGR01473">
    <property type="entry name" value="cyoE_ctaB"/>
    <property type="match status" value="1"/>
</dbReference>
<proteinExistence type="inferred from homology"/>
<dbReference type="GO" id="GO:0048034">
    <property type="term" value="P:heme O biosynthetic process"/>
    <property type="evidence" value="ECO:0007669"/>
    <property type="project" value="UniProtKB-UniRule"/>
</dbReference>
<dbReference type="CDD" id="cd13957">
    <property type="entry name" value="PT_UbiA_Cox10"/>
    <property type="match status" value="1"/>
</dbReference>
<evidence type="ECO:0000256" key="8">
    <source>
        <dbReference type="ARBA" id="ARBA00023133"/>
    </source>
</evidence>
<evidence type="ECO:0000256" key="14">
    <source>
        <dbReference type="HAMAP-Rule" id="MF_00154"/>
    </source>
</evidence>
<feature type="transmembrane region" description="Helical" evidence="14">
    <location>
        <begin position="184"/>
        <end position="203"/>
    </location>
</feature>
<dbReference type="AlphaFoldDB" id="A0A1Z3HK51"/>
<keyword evidence="8 14" id="KW-0350">Heme biosynthesis</keyword>
<feature type="transmembrane region" description="Helical" evidence="14">
    <location>
        <begin position="209"/>
        <end position="233"/>
    </location>
</feature>
<dbReference type="KEGG" id="hhg:XM38_016180"/>
<keyword evidence="4 14" id="KW-1003">Cell membrane</keyword>
<keyword evidence="7 14" id="KW-1133">Transmembrane helix</keyword>
<evidence type="ECO:0000256" key="7">
    <source>
        <dbReference type="ARBA" id="ARBA00022989"/>
    </source>
</evidence>
<comment type="similarity">
    <text evidence="14">Belongs to the UbiA prenyltransferase family. Protoheme IX farnesyltransferase subfamily.</text>
</comment>
<dbReference type="Gene3D" id="1.10.357.140">
    <property type="entry name" value="UbiA prenyltransferase"/>
    <property type="match status" value="1"/>
</dbReference>
<evidence type="ECO:0000256" key="2">
    <source>
        <dbReference type="ARBA" id="ARBA00004919"/>
    </source>
</evidence>
<feature type="transmembrane region" description="Helical" evidence="14">
    <location>
        <begin position="156"/>
        <end position="177"/>
    </location>
</feature>
<dbReference type="InterPro" id="IPR006369">
    <property type="entry name" value="Protohaem_IX_farnesylTrfase"/>
</dbReference>
<gene>
    <name evidence="15" type="primary">plqA_1</name>
    <name evidence="14" type="synonym">ctaB</name>
    <name evidence="15" type="ORF">XM38_016180</name>
</gene>
<comment type="miscellaneous">
    <text evidence="14">Carbon 2 of the heme B porphyrin ring is defined according to the Fischer nomenclature.</text>
</comment>
<evidence type="ECO:0000256" key="11">
    <source>
        <dbReference type="ARBA" id="ARBA00040810"/>
    </source>
</evidence>
<dbReference type="GO" id="GO:0005886">
    <property type="term" value="C:plasma membrane"/>
    <property type="evidence" value="ECO:0007669"/>
    <property type="project" value="UniProtKB-SubCell"/>
</dbReference>
<dbReference type="HAMAP" id="MF_00154">
    <property type="entry name" value="CyoE_CtaB"/>
    <property type="match status" value="1"/>
</dbReference>
<evidence type="ECO:0000256" key="6">
    <source>
        <dbReference type="ARBA" id="ARBA00022692"/>
    </source>
</evidence>